<evidence type="ECO:0000313" key="3">
    <source>
        <dbReference type="Proteomes" id="UP000694700"/>
    </source>
</evidence>
<sequence length="241" mass="27514">MFIKKVFLKEIVSKITSAVKHALIGSDTTASKSHLFVMESDSEEVAVGVNVNSYDGPLSYNYEPPRRERGQAELRGRVNGQMREIELWCEENRWRIGQVSWCLCGRCEAMLSAVESVCCREVDAYWSLVQNLDPPEDITSLTLHPGFEASCLNPFVLQIAYMDFRQEHGPLQASRPEQFRYTAYRQVVRWAYGILGRNIRKAIPSCVVSAIRRQFAEEGRGEGGRKEKPVCLGAKCRMREW</sequence>
<dbReference type="Pfam" id="PF20478">
    <property type="entry name" value="P2RX7_C"/>
    <property type="match status" value="1"/>
</dbReference>
<name>A0A8C1UE24_CYPCA</name>
<dbReference type="PANTHER" id="PTHR36981:SF1">
    <property type="entry name" value="P2X PURINORECEPTOR 7 INTRACELLULAR DOMAIN-CONTAINING PROTEIN"/>
    <property type="match status" value="1"/>
</dbReference>
<evidence type="ECO:0000313" key="2">
    <source>
        <dbReference type="Ensembl" id="ENSCCRP00015035090.1"/>
    </source>
</evidence>
<dbReference type="Proteomes" id="UP000694700">
    <property type="component" value="Unplaced"/>
</dbReference>
<accession>A0A8C1UE24</accession>
<dbReference type="Ensembl" id="ENSCCRT00015036311.1">
    <property type="protein sequence ID" value="ENSCCRP00015035090.1"/>
    <property type="gene ID" value="ENSCCRG00015014640.1"/>
</dbReference>
<evidence type="ECO:0000259" key="1">
    <source>
        <dbReference type="Pfam" id="PF20478"/>
    </source>
</evidence>
<organism evidence="2 3">
    <name type="scientific">Cyprinus carpio</name>
    <name type="common">Common carp</name>
    <dbReference type="NCBI Taxonomy" id="7962"/>
    <lineage>
        <taxon>Eukaryota</taxon>
        <taxon>Metazoa</taxon>
        <taxon>Chordata</taxon>
        <taxon>Craniata</taxon>
        <taxon>Vertebrata</taxon>
        <taxon>Euteleostomi</taxon>
        <taxon>Actinopterygii</taxon>
        <taxon>Neopterygii</taxon>
        <taxon>Teleostei</taxon>
        <taxon>Ostariophysi</taxon>
        <taxon>Cypriniformes</taxon>
        <taxon>Cyprinidae</taxon>
        <taxon>Cyprininae</taxon>
        <taxon>Cyprinus</taxon>
    </lineage>
</organism>
<protein>
    <recommendedName>
        <fullName evidence="1">P2X purinoreceptor 7 intracellular domain-containing protein</fullName>
    </recommendedName>
</protein>
<dbReference type="AlphaFoldDB" id="A0A8C1UE24"/>
<reference evidence="2" key="1">
    <citation type="submission" date="2025-08" db="UniProtKB">
        <authorList>
            <consortium name="Ensembl"/>
        </authorList>
    </citation>
    <scope>IDENTIFICATION</scope>
</reference>
<dbReference type="PANTHER" id="PTHR36981">
    <property type="entry name" value="ZGC:195170"/>
    <property type="match status" value="1"/>
</dbReference>
<dbReference type="InterPro" id="IPR046815">
    <property type="entry name" value="P2RX7_C"/>
</dbReference>
<proteinExistence type="predicted"/>
<feature type="domain" description="P2X purinoreceptor 7 intracellular" evidence="1">
    <location>
        <begin position="173"/>
        <end position="218"/>
    </location>
</feature>